<evidence type="ECO:0000313" key="2">
    <source>
        <dbReference type="Proteomes" id="UP000078397"/>
    </source>
</evidence>
<comment type="caution">
    <text evidence="1">The sequence shown here is derived from an EMBL/GenBank/DDBJ whole genome shotgun (WGS) entry which is preliminary data.</text>
</comment>
<keyword evidence="2" id="KW-1185">Reference proteome</keyword>
<dbReference type="Proteomes" id="UP000078397">
    <property type="component" value="Unassembled WGS sequence"/>
</dbReference>
<accession>A0A179F3X5</accession>
<dbReference type="AlphaFoldDB" id="A0A179F3X5"/>
<reference evidence="1 2" key="1">
    <citation type="journal article" date="2016" name="PLoS Pathog.">
        <title>Biosynthesis of antibiotic leucinostatins in bio-control fungus Purpureocillium lilacinum and their inhibition on phytophthora revealed by genome mining.</title>
        <authorList>
            <person name="Wang G."/>
            <person name="Liu Z."/>
            <person name="Lin R."/>
            <person name="Li E."/>
            <person name="Mao Z."/>
            <person name="Ling J."/>
            <person name="Yang Y."/>
            <person name="Yin W.B."/>
            <person name="Xie B."/>
        </authorList>
    </citation>
    <scope>NUCLEOTIDE SEQUENCE [LARGE SCALE GENOMIC DNA]</scope>
    <source>
        <strain evidence="1">170</strain>
    </source>
</reference>
<dbReference type="GeneID" id="28856547"/>
<sequence length="264" mass="30687">MPQLVDITYSEEVTIAAVRDYYDYLARMYMDDTWVKEPPEEGWPAITVDYMRELGKSDKVISLLKHLPYLACTTQHYEALEAVPYCAFADWPMMTKWYPSGPRSKSAKALTEGMSDHVPPHVVGLVDDSEDRAVFLLDTELGIVHWVDCESEIIAGASRDVIDDDAYDYASEEEGDSFRGNAGKWAIDDFFEVLKGLYRQLKFIPVAPRRVISVYSQPEKPEQWDMLQRIYREHGWPDMERYRKEECMDAIQEALKQHYPDELY</sequence>
<organism evidence="1 2">
    <name type="scientific">Pochonia chlamydosporia 170</name>
    <dbReference type="NCBI Taxonomy" id="1380566"/>
    <lineage>
        <taxon>Eukaryota</taxon>
        <taxon>Fungi</taxon>
        <taxon>Dikarya</taxon>
        <taxon>Ascomycota</taxon>
        <taxon>Pezizomycotina</taxon>
        <taxon>Sordariomycetes</taxon>
        <taxon>Hypocreomycetidae</taxon>
        <taxon>Hypocreales</taxon>
        <taxon>Clavicipitaceae</taxon>
        <taxon>Pochonia</taxon>
    </lineage>
</organism>
<gene>
    <name evidence="1" type="ORF">VFPPC_14785</name>
</gene>
<name>A0A179F3X5_METCM</name>
<dbReference type="KEGG" id="pchm:VFPPC_14785"/>
<proteinExistence type="predicted"/>
<dbReference type="EMBL" id="LSBJ02000009">
    <property type="protein sequence ID" value="OAQ60118.1"/>
    <property type="molecule type" value="Genomic_DNA"/>
</dbReference>
<dbReference type="OrthoDB" id="5343383at2759"/>
<protein>
    <submittedName>
        <fullName evidence="1">Uncharacterized protein</fullName>
    </submittedName>
</protein>
<dbReference type="RefSeq" id="XP_018138028.1">
    <property type="nucleotide sequence ID" value="XM_018292553.1"/>
</dbReference>
<evidence type="ECO:0000313" key="1">
    <source>
        <dbReference type="EMBL" id="OAQ60118.1"/>
    </source>
</evidence>
<dbReference type="STRING" id="1380566.A0A179F3X5"/>